<feature type="binding site" evidence="14">
    <location>
        <position position="64"/>
    </location>
    <ligand>
        <name>ATP</name>
        <dbReference type="ChEBI" id="CHEBI:30616"/>
    </ligand>
</feature>
<evidence type="ECO:0000256" key="11">
    <source>
        <dbReference type="ARBA" id="ARBA00029774"/>
    </source>
</evidence>
<dbReference type="Gene3D" id="3.40.50.11030">
    <property type="entry name" value="Threonylcarbamoyl-AMP synthase, C-terminal domain"/>
    <property type="match status" value="1"/>
</dbReference>
<keyword evidence="8 13" id="KW-0548">Nucleotidyltransferase</keyword>
<evidence type="ECO:0000256" key="13">
    <source>
        <dbReference type="PIRNR" id="PIRNR004930"/>
    </source>
</evidence>
<keyword evidence="10 13" id="KW-0067">ATP-binding</keyword>
<proteinExistence type="inferred from homology"/>
<evidence type="ECO:0000256" key="14">
    <source>
        <dbReference type="PIRSR" id="PIRSR004930-1"/>
    </source>
</evidence>
<feature type="binding site" evidence="14">
    <location>
        <position position="119"/>
    </location>
    <ligand>
        <name>ATP</name>
        <dbReference type="ChEBI" id="CHEBI:30616"/>
    </ligand>
</feature>
<evidence type="ECO:0000313" key="17">
    <source>
        <dbReference type="Proteomes" id="UP000095765"/>
    </source>
</evidence>
<dbReference type="EMBL" id="CZBE01000033">
    <property type="protein sequence ID" value="CUQ17761.1"/>
    <property type="molecule type" value="Genomic_DNA"/>
</dbReference>
<dbReference type="InterPro" id="IPR005145">
    <property type="entry name" value="Sua5_C"/>
</dbReference>
<gene>
    <name evidence="16" type="primary">rimN</name>
    <name evidence="16" type="ORF">ERS852551_03429</name>
</gene>
<protein>
    <recommendedName>
        <fullName evidence="4 13">Threonylcarbamoyl-AMP synthase</fullName>
        <shortName evidence="13">TC-AMP synthase</shortName>
        <ecNumber evidence="3 13">2.7.7.87</ecNumber>
    </recommendedName>
    <alternativeName>
        <fullName evidence="11 13">L-threonylcarbamoyladenylate synthase</fullName>
    </alternativeName>
</protein>
<sequence>MQTKQFKIEGTPRDEAALDAAAALLRAGKLVVIPTETVYGLAANALDPAAAAAIYTAKGRPCDNPLIVHIASLDELPPLVKAVPDALYRLADRFWPGPMTVILEKSDLVPSATTGGLDTVAVRMPAHPAARALIRRAGVPLAAPSANLSGSPSPTCARHCIDDLDGRVDAIVDGGPCEVGLESTVLTLCEQPPQILRPGAVTLEMARQVLADIELGPGVFERLPDGVRAASPGMKYKHYAPKARVILVHAARGPFANFLASRKGRFGALCLAGDEQALSCPCIVYGVQDDAASQAHGLFDALRQIDRAGLPLVYARVDGAGGVGQAVYNRLLRAAGFEELWV</sequence>
<dbReference type="Pfam" id="PF01300">
    <property type="entry name" value="Sua5_yciO_yrdC"/>
    <property type="match status" value="1"/>
</dbReference>
<comment type="subcellular location">
    <subcellularLocation>
        <location evidence="1 13">Cytoplasm</location>
    </subcellularLocation>
</comment>
<keyword evidence="5 13" id="KW-0963">Cytoplasm</keyword>
<dbReference type="OrthoDB" id="9814580at2"/>
<keyword evidence="7 13" id="KW-0819">tRNA processing</keyword>
<keyword evidence="6 13" id="KW-0808">Transferase</keyword>
<dbReference type="InterPro" id="IPR050156">
    <property type="entry name" value="TC-AMP_synthase_SUA5"/>
</dbReference>
<dbReference type="GO" id="GO:0061710">
    <property type="term" value="F:L-threonylcarbamoyladenylate synthase"/>
    <property type="evidence" value="ECO:0007669"/>
    <property type="project" value="UniProtKB-EC"/>
</dbReference>
<feature type="binding site" evidence="14">
    <location>
        <position position="123"/>
    </location>
    <ligand>
        <name>L-threonine</name>
        <dbReference type="ChEBI" id="CHEBI:57926"/>
    </ligand>
</feature>
<dbReference type="Proteomes" id="UP000095765">
    <property type="component" value="Unassembled WGS sequence"/>
</dbReference>
<evidence type="ECO:0000256" key="5">
    <source>
        <dbReference type="ARBA" id="ARBA00022490"/>
    </source>
</evidence>
<dbReference type="PROSITE" id="PS51163">
    <property type="entry name" value="YRDC"/>
    <property type="match status" value="1"/>
</dbReference>
<dbReference type="EC" id="2.7.7.87" evidence="3 13"/>
<dbReference type="SUPFAM" id="SSF55821">
    <property type="entry name" value="YrdC/RibB"/>
    <property type="match status" value="1"/>
</dbReference>
<dbReference type="GO" id="GO:0008033">
    <property type="term" value="P:tRNA processing"/>
    <property type="evidence" value="ECO:0007669"/>
    <property type="project" value="UniProtKB-KW"/>
</dbReference>
<dbReference type="InterPro" id="IPR010923">
    <property type="entry name" value="T(6)A37_SUA5"/>
</dbReference>
<dbReference type="RefSeq" id="WP_055246030.1">
    <property type="nucleotide sequence ID" value="NZ_CABIWA010000001.1"/>
</dbReference>
<dbReference type="InterPro" id="IPR038385">
    <property type="entry name" value="Sua5/YwlC_C"/>
</dbReference>
<dbReference type="GO" id="GO:0006450">
    <property type="term" value="P:regulation of translational fidelity"/>
    <property type="evidence" value="ECO:0007669"/>
    <property type="project" value="TreeGrafter"/>
</dbReference>
<dbReference type="FunFam" id="3.90.870.10:FF:000009">
    <property type="entry name" value="Threonylcarbamoyl-AMP synthase, putative"/>
    <property type="match status" value="1"/>
</dbReference>
<comment type="similarity">
    <text evidence="2 13">Belongs to the SUA5 family.</text>
</comment>
<dbReference type="GO" id="GO:0000049">
    <property type="term" value="F:tRNA binding"/>
    <property type="evidence" value="ECO:0007669"/>
    <property type="project" value="TreeGrafter"/>
</dbReference>
<evidence type="ECO:0000256" key="6">
    <source>
        <dbReference type="ARBA" id="ARBA00022679"/>
    </source>
</evidence>
<feature type="binding site" evidence="14">
    <location>
        <position position="69"/>
    </location>
    <ligand>
        <name>L-threonine</name>
        <dbReference type="ChEBI" id="CHEBI:57926"/>
    </ligand>
</feature>
<evidence type="ECO:0000256" key="4">
    <source>
        <dbReference type="ARBA" id="ARBA00015492"/>
    </source>
</evidence>
<evidence type="ECO:0000256" key="9">
    <source>
        <dbReference type="ARBA" id="ARBA00022741"/>
    </source>
</evidence>
<feature type="domain" description="YrdC-like" evidence="15">
    <location>
        <begin position="15"/>
        <end position="201"/>
    </location>
</feature>
<evidence type="ECO:0000256" key="1">
    <source>
        <dbReference type="ARBA" id="ARBA00004496"/>
    </source>
</evidence>
<dbReference type="GO" id="GO:0005737">
    <property type="term" value="C:cytoplasm"/>
    <property type="evidence" value="ECO:0007669"/>
    <property type="project" value="UniProtKB-SubCell"/>
</dbReference>
<evidence type="ECO:0000256" key="10">
    <source>
        <dbReference type="ARBA" id="ARBA00022840"/>
    </source>
</evidence>
<keyword evidence="9 13" id="KW-0547">Nucleotide-binding</keyword>
<dbReference type="AlphaFoldDB" id="A0A174UAK9"/>
<evidence type="ECO:0000259" key="15">
    <source>
        <dbReference type="PROSITE" id="PS51163"/>
    </source>
</evidence>
<dbReference type="PANTHER" id="PTHR17490">
    <property type="entry name" value="SUA5"/>
    <property type="match status" value="1"/>
</dbReference>
<name>A0A174UAK9_9FIRM</name>
<comment type="function">
    <text evidence="13">Required for the formation of a threonylcarbamoyl group on adenosine at position 37 (t(6)A37) in tRNAs that read codons beginning with adenine.</text>
</comment>
<feature type="binding site" evidence="14">
    <location>
        <position position="183"/>
    </location>
    <ligand>
        <name>L-threonine</name>
        <dbReference type="ChEBI" id="CHEBI:57926"/>
    </ligand>
</feature>
<evidence type="ECO:0000256" key="8">
    <source>
        <dbReference type="ARBA" id="ARBA00022695"/>
    </source>
</evidence>
<organism evidence="16 17">
    <name type="scientific">Anaerotruncus colihominis</name>
    <dbReference type="NCBI Taxonomy" id="169435"/>
    <lineage>
        <taxon>Bacteria</taxon>
        <taxon>Bacillati</taxon>
        <taxon>Bacillota</taxon>
        <taxon>Clostridia</taxon>
        <taxon>Eubacteriales</taxon>
        <taxon>Oscillospiraceae</taxon>
        <taxon>Anaerotruncus</taxon>
    </lineage>
</organism>
<dbReference type="PANTHER" id="PTHR17490:SF16">
    <property type="entry name" value="THREONYLCARBAMOYL-AMP SYNTHASE"/>
    <property type="match status" value="1"/>
</dbReference>
<dbReference type="InterPro" id="IPR017945">
    <property type="entry name" value="DHBP_synth_RibB-like_a/b_dom"/>
</dbReference>
<feature type="binding site" evidence="14">
    <location>
        <position position="60"/>
    </location>
    <ligand>
        <name>ATP</name>
        <dbReference type="ChEBI" id="CHEBI:30616"/>
    </ligand>
</feature>
<evidence type="ECO:0000256" key="7">
    <source>
        <dbReference type="ARBA" id="ARBA00022694"/>
    </source>
</evidence>
<dbReference type="GO" id="GO:0005524">
    <property type="term" value="F:ATP binding"/>
    <property type="evidence" value="ECO:0007669"/>
    <property type="project" value="UniProtKB-UniRule"/>
</dbReference>
<comment type="catalytic activity">
    <reaction evidence="12 13">
        <text>L-threonine + hydrogencarbonate + ATP = L-threonylcarbamoyladenylate + diphosphate + H2O</text>
        <dbReference type="Rhea" id="RHEA:36407"/>
        <dbReference type="ChEBI" id="CHEBI:15377"/>
        <dbReference type="ChEBI" id="CHEBI:17544"/>
        <dbReference type="ChEBI" id="CHEBI:30616"/>
        <dbReference type="ChEBI" id="CHEBI:33019"/>
        <dbReference type="ChEBI" id="CHEBI:57926"/>
        <dbReference type="ChEBI" id="CHEBI:73682"/>
        <dbReference type="EC" id="2.7.7.87"/>
    </reaction>
</comment>
<feature type="binding site" evidence="14">
    <location>
        <position position="37"/>
    </location>
    <ligand>
        <name>L-threonine</name>
        <dbReference type="ChEBI" id="CHEBI:57926"/>
    </ligand>
</feature>
<dbReference type="GO" id="GO:0003725">
    <property type="term" value="F:double-stranded RNA binding"/>
    <property type="evidence" value="ECO:0007669"/>
    <property type="project" value="UniProtKB-UniRule"/>
</dbReference>
<feature type="binding site" evidence="14">
    <location>
        <position position="145"/>
    </location>
    <ligand>
        <name>ATP</name>
        <dbReference type="ChEBI" id="CHEBI:30616"/>
    </ligand>
</feature>
<dbReference type="PIRSF" id="PIRSF004930">
    <property type="entry name" value="Tln_factor_SUA5"/>
    <property type="match status" value="1"/>
</dbReference>
<dbReference type="InterPro" id="IPR006070">
    <property type="entry name" value="Sua5-like_dom"/>
</dbReference>
<feature type="binding site" evidence="14">
    <location>
        <position position="239"/>
    </location>
    <ligand>
        <name>ATP</name>
        <dbReference type="ChEBI" id="CHEBI:30616"/>
    </ligand>
</feature>
<dbReference type="Pfam" id="PF03481">
    <property type="entry name" value="Sua5_C"/>
    <property type="match status" value="1"/>
</dbReference>
<feature type="binding site" evidence="14">
    <location>
        <position position="143"/>
    </location>
    <ligand>
        <name>L-threonine</name>
        <dbReference type="ChEBI" id="CHEBI:57926"/>
    </ligand>
</feature>
<dbReference type="NCBIfam" id="TIGR00057">
    <property type="entry name" value="L-threonylcarbamoyladenylate synthase"/>
    <property type="match status" value="1"/>
</dbReference>
<dbReference type="Gene3D" id="3.90.870.10">
    <property type="entry name" value="DHBP synthase"/>
    <property type="match status" value="1"/>
</dbReference>
<evidence type="ECO:0000256" key="12">
    <source>
        <dbReference type="ARBA" id="ARBA00048366"/>
    </source>
</evidence>
<evidence type="ECO:0000256" key="3">
    <source>
        <dbReference type="ARBA" id="ARBA00012584"/>
    </source>
</evidence>
<reference evidence="16 17" key="1">
    <citation type="submission" date="2015-09" db="EMBL/GenBank/DDBJ databases">
        <authorList>
            <consortium name="Pathogen Informatics"/>
        </authorList>
    </citation>
    <scope>NUCLEOTIDE SEQUENCE [LARGE SCALE GENOMIC DNA]</scope>
    <source>
        <strain evidence="16 17">2789STDY5834939</strain>
    </source>
</reference>
<feature type="binding site" evidence="14">
    <location>
        <position position="197"/>
    </location>
    <ligand>
        <name>ATP</name>
        <dbReference type="ChEBI" id="CHEBI:30616"/>
    </ligand>
</feature>
<accession>A0A174UAK9</accession>
<evidence type="ECO:0000313" key="16">
    <source>
        <dbReference type="EMBL" id="CUQ17761.1"/>
    </source>
</evidence>
<evidence type="ECO:0000256" key="2">
    <source>
        <dbReference type="ARBA" id="ARBA00007663"/>
    </source>
</evidence>
<feature type="binding site" evidence="14">
    <location>
        <position position="153"/>
    </location>
    <ligand>
        <name>ATP</name>
        <dbReference type="ChEBI" id="CHEBI:30616"/>
    </ligand>
</feature>